<proteinExistence type="predicted"/>
<evidence type="ECO:0000256" key="2">
    <source>
        <dbReference type="SAM" id="SignalP"/>
    </source>
</evidence>
<reference evidence="3 4" key="1">
    <citation type="submission" date="2018-03" db="EMBL/GenBank/DDBJ databases">
        <title>Genomic Encyclopedia of Archaeal and Bacterial Type Strains, Phase II (KMG-II): from individual species to whole genera.</title>
        <authorList>
            <person name="Goeker M."/>
        </authorList>
    </citation>
    <scope>NUCLEOTIDE SEQUENCE [LARGE SCALE GENOMIC DNA]</scope>
    <source>
        <strain evidence="3 4">DSM 29328</strain>
    </source>
</reference>
<protein>
    <recommendedName>
        <fullName evidence="5">D-galactarate dehydratase</fullName>
    </recommendedName>
</protein>
<comment type="caution">
    <text evidence="3">The sequence shown here is derived from an EMBL/GenBank/DDBJ whole genome shotgun (WGS) entry which is preliminary data.</text>
</comment>
<organism evidence="3 4">
    <name type="scientific">Aliiruegeria haliotis</name>
    <dbReference type="NCBI Taxonomy" id="1280846"/>
    <lineage>
        <taxon>Bacteria</taxon>
        <taxon>Pseudomonadati</taxon>
        <taxon>Pseudomonadota</taxon>
        <taxon>Alphaproteobacteria</taxon>
        <taxon>Rhodobacterales</taxon>
        <taxon>Roseobacteraceae</taxon>
        <taxon>Aliiruegeria</taxon>
    </lineage>
</organism>
<feature type="signal peptide" evidence="2">
    <location>
        <begin position="1"/>
        <end position="19"/>
    </location>
</feature>
<dbReference type="AlphaFoldDB" id="A0A2T0RXR3"/>
<sequence>MTFRLIAYGILVIAIAGCAQVPRGAKGPASTGAPLSGTSQSIGPTEVAVDAPGTDSPPPPPSARTVEQFDTTTGAERQAAAAAPATGAARLGTTVASLGDPTDPGFWAETGLVSEPRQGRLEYPASGQSVQVELRPSGGAPGSGTRVSLPALRVLEAPLTGLPELVVFGD</sequence>
<dbReference type="EMBL" id="PVTD01000001">
    <property type="protein sequence ID" value="PRY25961.1"/>
    <property type="molecule type" value="Genomic_DNA"/>
</dbReference>
<name>A0A2T0RXR3_9RHOB</name>
<accession>A0A2T0RXR3</accession>
<feature type="region of interest" description="Disordered" evidence="1">
    <location>
        <begin position="23"/>
        <end position="89"/>
    </location>
</feature>
<dbReference type="Proteomes" id="UP000239480">
    <property type="component" value="Unassembled WGS sequence"/>
</dbReference>
<dbReference type="PROSITE" id="PS51257">
    <property type="entry name" value="PROKAR_LIPOPROTEIN"/>
    <property type="match status" value="1"/>
</dbReference>
<gene>
    <name evidence="3" type="ORF">CLV78_10152</name>
</gene>
<feature type="compositionally biased region" description="Low complexity" evidence="1">
    <location>
        <begin position="71"/>
        <end position="89"/>
    </location>
</feature>
<keyword evidence="4" id="KW-1185">Reference proteome</keyword>
<evidence type="ECO:0008006" key="5">
    <source>
        <dbReference type="Google" id="ProtNLM"/>
    </source>
</evidence>
<evidence type="ECO:0000256" key="1">
    <source>
        <dbReference type="SAM" id="MobiDB-lite"/>
    </source>
</evidence>
<feature type="chain" id="PRO_5015634826" description="D-galactarate dehydratase" evidence="2">
    <location>
        <begin position="20"/>
        <end position="170"/>
    </location>
</feature>
<dbReference type="RefSeq" id="WP_245924789.1">
    <property type="nucleotide sequence ID" value="NZ_PVTD01000001.1"/>
</dbReference>
<evidence type="ECO:0000313" key="3">
    <source>
        <dbReference type="EMBL" id="PRY25961.1"/>
    </source>
</evidence>
<keyword evidence="2" id="KW-0732">Signal</keyword>
<evidence type="ECO:0000313" key="4">
    <source>
        <dbReference type="Proteomes" id="UP000239480"/>
    </source>
</evidence>